<dbReference type="AlphaFoldDB" id="A0A4D6NAW4"/>
<protein>
    <submittedName>
        <fullName evidence="2">Uncharacterized protein</fullName>
    </submittedName>
</protein>
<reference evidence="2 3" key="1">
    <citation type="submission" date="2019-04" db="EMBL/GenBank/DDBJ databases">
        <title>An improved genome assembly and genetic linkage map for asparagus bean, Vigna unguiculata ssp. sesquipedialis.</title>
        <authorList>
            <person name="Xia Q."/>
            <person name="Zhang R."/>
            <person name="Dong Y."/>
        </authorList>
    </citation>
    <scope>NUCLEOTIDE SEQUENCE [LARGE SCALE GENOMIC DNA]</scope>
    <source>
        <tissue evidence="2">Leaf</tissue>
    </source>
</reference>
<proteinExistence type="predicted"/>
<organism evidence="2 3">
    <name type="scientific">Vigna unguiculata</name>
    <name type="common">Cowpea</name>
    <dbReference type="NCBI Taxonomy" id="3917"/>
    <lineage>
        <taxon>Eukaryota</taxon>
        <taxon>Viridiplantae</taxon>
        <taxon>Streptophyta</taxon>
        <taxon>Embryophyta</taxon>
        <taxon>Tracheophyta</taxon>
        <taxon>Spermatophyta</taxon>
        <taxon>Magnoliopsida</taxon>
        <taxon>eudicotyledons</taxon>
        <taxon>Gunneridae</taxon>
        <taxon>Pentapetalae</taxon>
        <taxon>rosids</taxon>
        <taxon>fabids</taxon>
        <taxon>Fabales</taxon>
        <taxon>Fabaceae</taxon>
        <taxon>Papilionoideae</taxon>
        <taxon>50 kb inversion clade</taxon>
        <taxon>NPAAA clade</taxon>
        <taxon>indigoferoid/millettioid clade</taxon>
        <taxon>Phaseoleae</taxon>
        <taxon>Vigna</taxon>
    </lineage>
</organism>
<name>A0A4D6NAW4_VIGUN</name>
<dbReference type="Proteomes" id="UP000501690">
    <property type="component" value="Linkage Group LG10"/>
</dbReference>
<gene>
    <name evidence="2" type="ORF">DEO72_LG10g2108</name>
</gene>
<dbReference type="EMBL" id="CP039354">
    <property type="protein sequence ID" value="QCE10876.1"/>
    <property type="molecule type" value="Genomic_DNA"/>
</dbReference>
<evidence type="ECO:0000256" key="1">
    <source>
        <dbReference type="SAM" id="MobiDB-lite"/>
    </source>
</evidence>
<evidence type="ECO:0000313" key="2">
    <source>
        <dbReference type="EMBL" id="QCE10876.1"/>
    </source>
</evidence>
<feature type="region of interest" description="Disordered" evidence="1">
    <location>
        <begin position="1"/>
        <end position="41"/>
    </location>
</feature>
<sequence length="103" mass="11428">MASFSSSLPQAIPTPAASATVALPTDGERRHRRGQSPSEVSLTRTVATWTATTTLLPLAESTVRDASCHHVFLLKAPTRRQLLLWFCFFDLCWVVMTNRRDGL</sequence>
<accession>A0A4D6NAW4</accession>
<keyword evidence="3" id="KW-1185">Reference proteome</keyword>
<evidence type="ECO:0000313" key="3">
    <source>
        <dbReference type="Proteomes" id="UP000501690"/>
    </source>
</evidence>